<evidence type="ECO:0000313" key="1">
    <source>
        <dbReference type="EMBL" id="CAH9418915.1"/>
    </source>
</evidence>
<accession>A0ABM9H5J9</accession>
<comment type="caution">
    <text evidence="1">The sequence shown here is derived from an EMBL/GenBank/DDBJ whole genome shotgun (WGS) entry which is preliminary data.</text>
</comment>
<reference evidence="1" key="1">
    <citation type="submission" date="2022-03" db="EMBL/GenBank/DDBJ databases">
        <authorList>
            <person name="Leyn A S."/>
        </authorList>
    </citation>
    <scope>NUCLEOTIDE SEQUENCE</scope>
    <source>
        <strain evidence="1">Streptomyces globisporus 4-3</strain>
    </source>
</reference>
<gene>
    <name evidence="1" type="ORF">SGL43_05967</name>
</gene>
<keyword evidence="2" id="KW-1185">Reference proteome</keyword>
<dbReference type="EMBL" id="CAKXYP010000021">
    <property type="protein sequence ID" value="CAH9418915.1"/>
    <property type="molecule type" value="Genomic_DNA"/>
</dbReference>
<name>A0ABM9H5J9_STRGL</name>
<organism evidence="1 2">
    <name type="scientific">Streptomyces globisporus</name>
    <dbReference type="NCBI Taxonomy" id="1908"/>
    <lineage>
        <taxon>Bacteria</taxon>
        <taxon>Bacillati</taxon>
        <taxon>Actinomycetota</taxon>
        <taxon>Actinomycetes</taxon>
        <taxon>Kitasatosporales</taxon>
        <taxon>Streptomycetaceae</taxon>
        <taxon>Streptomyces</taxon>
    </lineage>
</organism>
<evidence type="ECO:0000313" key="2">
    <source>
        <dbReference type="Proteomes" id="UP001154015"/>
    </source>
</evidence>
<dbReference type="Proteomes" id="UP001154015">
    <property type="component" value="Unassembled WGS sequence"/>
</dbReference>
<proteinExistence type="predicted"/>
<dbReference type="RefSeq" id="WP_234876829.1">
    <property type="nucleotide sequence ID" value="NZ_CAKXYP010000021.1"/>
</dbReference>
<protein>
    <submittedName>
        <fullName evidence="1">Esterase</fullName>
    </submittedName>
</protein>
<sequence>MIRTAADAAPRPATGPRVHRTVHNGGCGHACWQGLLTEALVETFREERPADVLRVRA</sequence>